<dbReference type="AlphaFoldDB" id="A0A6C0D4W0"/>
<feature type="domain" description="Peptidase M16 N-terminal" evidence="2">
    <location>
        <begin position="23"/>
        <end position="147"/>
    </location>
</feature>
<protein>
    <recommendedName>
        <fullName evidence="5">Peptidase M16 N-terminal domain-containing protein</fullName>
    </recommendedName>
</protein>
<dbReference type="GO" id="GO:0046872">
    <property type="term" value="F:metal ion binding"/>
    <property type="evidence" value="ECO:0007669"/>
    <property type="project" value="InterPro"/>
</dbReference>
<dbReference type="PANTHER" id="PTHR11851">
    <property type="entry name" value="METALLOPROTEASE"/>
    <property type="match status" value="1"/>
</dbReference>
<sequence length="446" mass="51230">MIKTYTFPNGFRLVYEKPSSNLKNTAIQVFCKLGSIYERDGIRGASHFIEHMCFKGTHKIPEAKTIAENYDKIGAYFNASTYKQYTVYIVKCNNNYVENSIAILSDMMMNSSFRPSEFTKEKKVVEEESIRLENHYFSIISDAMEKLLYEGSSFEHAIDELSYHTKDTLKHTDVVELYNAFYRPNNMVISIVSNIPFSHFIKFLQTTYFMKKPTVKCSPDHAWKYQAYYNVREQSSPKYSLIKKLGAKTSHVMIGFKTCDQFSKDKYMLNVLNNIIGGYMSSRMFSTLREKNGLTYRSGSHTTYYDSAGQIVFFAETDPNKLLKNGDHAGVLPLIIDIIRDLCKRGVTQHEVANAKMNLEGSMSLSLENSNTPCEYNGIKMLLYCNDEKSIVPSVDIYKTYYKSITRADVNGIIKKYFKLSQMSVCILGEQVPPVRQIKKICEIFG</sequence>
<dbReference type="InterPro" id="IPR011249">
    <property type="entry name" value="Metalloenz_LuxS/M16"/>
</dbReference>
<dbReference type="InterPro" id="IPR050361">
    <property type="entry name" value="MPP/UQCRC_Complex"/>
</dbReference>
<dbReference type="InterPro" id="IPR001431">
    <property type="entry name" value="Pept_M16_Zn_BS"/>
</dbReference>
<dbReference type="GO" id="GO:0004222">
    <property type="term" value="F:metalloendopeptidase activity"/>
    <property type="evidence" value="ECO:0007669"/>
    <property type="project" value="InterPro"/>
</dbReference>
<dbReference type="PROSITE" id="PS00143">
    <property type="entry name" value="INSULINASE"/>
    <property type="match status" value="1"/>
</dbReference>
<evidence type="ECO:0000259" key="2">
    <source>
        <dbReference type="Pfam" id="PF00675"/>
    </source>
</evidence>
<proteinExistence type="inferred from homology"/>
<dbReference type="GO" id="GO:0006508">
    <property type="term" value="P:proteolysis"/>
    <property type="evidence" value="ECO:0007669"/>
    <property type="project" value="InterPro"/>
</dbReference>
<dbReference type="Pfam" id="PF05193">
    <property type="entry name" value="Peptidase_M16_C"/>
    <property type="match status" value="1"/>
</dbReference>
<comment type="similarity">
    <text evidence="1">Belongs to the peptidase M16 family.</text>
</comment>
<dbReference type="SUPFAM" id="SSF63411">
    <property type="entry name" value="LuxS/MPP-like metallohydrolase"/>
    <property type="match status" value="2"/>
</dbReference>
<organism evidence="4">
    <name type="scientific">viral metagenome</name>
    <dbReference type="NCBI Taxonomy" id="1070528"/>
    <lineage>
        <taxon>unclassified sequences</taxon>
        <taxon>metagenomes</taxon>
        <taxon>organismal metagenomes</taxon>
    </lineage>
</organism>
<dbReference type="InterPro" id="IPR007863">
    <property type="entry name" value="Peptidase_M16_C"/>
</dbReference>
<feature type="domain" description="Peptidase M16 C-terminal" evidence="3">
    <location>
        <begin position="170"/>
        <end position="359"/>
    </location>
</feature>
<evidence type="ECO:0000259" key="3">
    <source>
        <dbReference type="Pfam" id="PF05193"/>
    </source>
</evidence>
<reference evidence="4" key="1">
    <citation type="journal article" date="2020" name="Nature">
        <title>Giant virus diversity and host interactions through global metagenomics.</title>
        <authorList>
            <person name="Schulz F."/>
            <person name="Roux S."/>
            <person name="Paez-Espino D."/>
            <person name="Jungbluth S."/>
            <person name="Walsh D.A."/>
            <person name="Denef V.J."/>
            <person name="McMahon K.D."/>
            <person name="Konstantinidis K.T."/>
            <person name="Eloe-Fadrosh E.A."/>
            <person name="Kyrpides N.C."/>
            <person name="Woyke T."/>
        </authorList>
    </citation>
    <scope>NUCLEOTIDE SEQUENCE</scope>
    <source>
        <strain evidence="4">GVMAG-M-3300023174-124</strain>
    </source>
</reference>
<dbReference type="Pfam" id="PF00675">
    <property type="entry name" value="Peptidase_M16"/>
    <property type="match status" value="1"/>
</dbReference>
<name>A0A6C0D4W0_9ZZZZ</name>
<evidence type="ECO:0000313" key="4">
    <source>
        <dbReference type="EMBL" id="QHT11848.1"/>
    </source>
</evidence>
<dbReference type="PANTHER" id="PTHR11851:SF49">
    <property type="entry name" value="MITOCHONDRIAL-PROCESSING PEPTIDASE SUBUNIT ALPHA"/>
    <property type="match status" value="1"/>
</dbReference>
<dbReference type="Gene3D" id="3.30.830.10">
    <property type="entry name" value="Metalloenzyme, LuxS/M16 peptidase-like"/>
    <property type="match status" value="2"/>
</dbReference>
<dbReference type="EMBL" id="MN739538">
    <property type="protein sequence ID" value="QHT11848.1"/>
    <property type="molecule type" value="Genomic_DNA"/>
</dbReference>
<evidence type="ECO:0000256" key="1">
    <source>
        <dbReference type="ARBA" id="ARBA00007261"/>
    </source>
</evidence>
<dbReference type="InterPro" id="IPR011765">
    <property type="entry name" value="Pept_M16_N"/>
</dbReference>
<accession>A0A6C0D4W0</accession>
<evidence type="ECO:0008006" key="5">
    <source>
        <dbReference type="Google" id="ProtNLM"/>
    </source>
</evidence>